<feature type="domain" description="Glycosyltransferase 2-like" evidence="1">
    <location>
        <begin position="17"/>
        <end position="154"/>
    </location>
</feature>
<evidence type="ECO:0000259" key="1">
    <source>
        <dbReference type="Pfam" id="PF00535"/>
    </source>
</evidence>
<dbReference type="AlphaFoldDB" id="A0A918LM92"/>
<evidence type="ECO:0000313" key="3">
    <source>
        <dbReference type="Proteomes" id="UP000619486"/>
    </source>
</evidence>
<dbReference type="RefSeq" id="WP_189199949.1">
    <property type="nucleotide sequence ID" value="NZ_BMQQ01000002.1"/>
</dbReference>
<dbReference type="InterPro" id="IPR029044">
    <property type="entry name" value="Nucleotide-diphossugar_trans"/>
</dbReference>
<dbReference type="SUPFAM" id="SSF53448">
    <property type="entry name" value="Nucleotide-diphospho-sugar transferases"/>
    <property type="match status" value="1"/>
</dbReference>
<gene>
    <name evidence="2" type="ORF">GCM10014713_08610</name>
</gene>
<dbReference type="GO" id="GO:0016758">
    <property type="term" value="F:hexosyltransferase activity"/>
    <property type="evidence" value="ECO:0007669"/>
    <property type="project" value="UniProtKB-ARBA"/>
</dbReference>
<proteinExistence type="predicted"/>
<dbReference type="PANTHER" id="PTHR22916:SF3">
    <property type="entry name" value="UDP-GLCNAC:BETAGAL BETA-1,3-N-ACETYLGLUCOSAMINYLTRANSFERASE-LIKE PROTEIN 1"/>
    <property type="match status" value="1"/>
</dbReference>
<keyword evidence="3" id="KW-1185">Reference proteome</keyword>
<protein>
    <recommendedName>
        <fullName evidence="1">Glycosyltransferase 2-like domain-containing protein</fullName>
    </recommendedName>
</protein>
<dbReference type="PANTHER" id="PTHR22916">
    <property type="entry name" value="GLYCOSYLTRANSFERASE"/>
    <property type="match status" value="1"/>
</dbReference>
<accession>A0A918LM92</accession>
<comment type="caution">
    <text evidence="2">The sequence shown here is derived from an EMBL/GenBank/DDBJ whole genome shotgun (WGS) entry which is preliminary data.</text>
</comment>
<organism evidence="2 3">
    <name type="scientific">Streptomyces purpureus</name>
    <dbReference type="NCBI Taxonomy" id="1951"/>
    <lineage>
        <taxon>Bacteria</taxon>
        <taxon>Bacillati</taxon>
        <taxon>Actinomycetota</taxon>
        <taxon>Actinomycetes</taxon>
        <taxon>Kitasatosporales</taxon>
        <taxon>Streptomycetaceae</taxon>
        <taxon>Streptomyces</taxon>
    </lineage>
</organism>
<dbReference type="Gene3D" id="3.90.550.10">
    <property type="entry name" value="Spore Coat Polysaccharide Biosynthesis Protein SpsA, Chain A"/>
    <property type="match status" value="1"/>
</dbReference>
<dbReference type="EMBL" id="BMQQ01000002">
    <property type="protein sequence ID" value="GGT18076.1"/>
    <property type="molecule type" value="Genomic_DNA"/>
</dbReference>
<name>A0A918LM92_9ACTN</name>
<dbReference type="CDD" id="cd00761">
    <property type="entry name" value="Glyco_tranf_GTA_type"/>
    <property type="match status" value="1"/>
</dbReference>
<reference evidence="2" key="1">
    <citation type="journal article" date="2014" name="Int. J. Syst. Evol. Microbiol.">
        <title>Complete genome sequence of Corynebacterium casei LMG S-19264T (=DSM 44701T), isolated from a smear-ripened cheese.</title>
        <authorList>
            <consortium name="US DOE Joint Genome Institute (JGI-PGF)"/>
            <person name="Walter F."/>
            <person name="Albersmeier A."/>
            <person name="Kalinowski J."/>
            <person name="Ruckert C."/>
        </authorList>
    </citation>
    <scope>NUCLEOTIDE SEQUENCE</scope>
    <source>
        <strain evidence="2">JCM 3172</strain>
    </source>
</reference>
<evidence type="ECO:0000313" key="2">
    <source>
        <dbReference type="EMBL" id="GGT18076.1"/>
    </source>
</evidence>
<dbReference type="Proteomes" id="UP000619486">
    <property type="component" value="Unassembled WGS sequence"/>
</dbReference>
<dbReference type="Pfam" id="PF00535">
    <property type="entry name" value="Glycos_transf_2"/>
    <property type="match status" value="1"/>
</dbReference>
<reference evidence="2" key="2">
    <citation type="submission" date="2020-09" db="EMBL/GenBank/DDBJ databases">
        <authorList>
            <person name="Sun Q."/>
            <person name="Ohkuma M."/>
        </authorList>
    </citation>
    <scope>NUCLEOTIDE SEQUENCE</scope>
    <source>
        <strain evidence="2">JCM 3172</strain>
    </source>
</reference>
<dbReference type="InterPro" id="IPR001173">
    <property type="entry name" value="Glyco_trans_2-like"/>
</dbReference>
<sequence>MTTPFFSTAPASAPDVSVIIAVYNAMPYLTECLDSVLGQSIGLDRIEVIAVDDGSTDGSGAELDRYARAYPQLQVIHQPNTGGPSRPRNRALDLARGRFTFVVDADDYLGREALQRLVAMADAQDSDVVLPKLVGLGRAVADKAHKHAERADLYRSEVYRSLHSAKLMRREMLETHRIRYPEDLWFGEDQLFVTEAYLAARTISVVGDYDGYFLRRREDGGNITARSRTAAETVQHIERVMQLVSDRVTDPVGRRRMLGRHIRNLLGKAILPAVRSRAADPAFAWEVLDRSRALCATHFTDDMSKELSQLAWIQLYAFLHGNDLALDALAHHTPSGPAPIVIDNGRLYRAHPLFRDPRAGLPDELYDVTDSVRTPQRLQKLEWHEGKLRLSGYAYIDVLPTTGMTTEFVLRRRQTQTEVAVPVTVRATPALAAKAGSDGADHSMAGFDLDLDLNTAERGGPLTHGTWDCFLRLRAEGVERTVRFGRALGKTVDRTARRPVVFGSIEGTDLERTAVVYFTDKWNNISLEVQERRIFSAPPTPLPAARVEVRVPEQMGVQAPVFPSGSGGQAPVFPSGPGGVQAPVFPQQPGVQAPVFPQATPVWPQEPGGHWDR</sequence>